<evidence type="ECO:0000313" key="2">
    <source>
        <dbReference type="EMBL" id="XDT72150.1"/>
    </source>
</evidence>
<sequence length="179" mass="19410">MLQRTGTAPGLPAMLVCKHEINIGGHIQFTGPQLAHADHDHAHGLSIGPRRSAPLTAGILPEPVQRHVQRLLRQAGHVRYGFFERRVEYQIPVNDMPHCLLTVVTQRLLQGLLVREVGRQTHRCAMILSGIPGGVKGTGLNVAHHPIRPAQGDAIEKIRDGEGGNQPFPNGGCQGDGIR</sequence>
<evidence type="ECO:0000256" key="1">
    <source>
        <dbReference type="SAM" id="MobiDB-lite"/>
    </source>
</evidence>
<dbReference type="AlphaFoldDB" id="A0AB39UVX0"/>
<accession>A0AB39UVX0</accession>
<dbReference type="KEGG" id="tcd:AAIA72_15330"/>
<reference evidence="2" key="1">
    <citation type="submission" date="2024-05" db="EMBL/GenBank/DDBJ databases">
        <title>Genome sequencing of novel strain.</title>
        <authorList>
            <person name="Ganbat D."/>
            <person name="Ganbat S."/>
            <person name="Lee S.-J."/>
        </authorList>
    </citation>
    <scope>NUCLEOTIDE SEQUENCE</scope>
    <source>
        <strain evidence="2">SMD15-11</strain>
    </source>
</reference>
<organism evidence="2">
    <name type="scientific">Thermohahella caldifontis</name>
    <dbReference type="NCBI Taxonomy" id="3142973"/>
    <lineage>
        <taxon>Bacteria</taxon>
        <taxon>Pseudomonadati</taxon>
        <taxon>Pseudomonadota</taxon>
        <taxon>Gammaproteobacteria</taxon>
        <taxon>Oceanospirillales</taxon>
        <taxon>Hahellaceae</taxon>
        <taxon>Thermohahella</taxon>
    </lineage>
</organism>
<feature type="region of interest" description="Disordered" evidence="1">
    <location>
        <begin position="159"/>
        <end position="179"/>
    </location>
</feature>
<protein>
    <submittedName>
        <fullName evidence="2">Uncharacterized protein</fullName>
    </submittedName>
</protein>
<name>A0AB39UVX0_9GAMM</name>
<dbReference type="EMBL" id="CP154858">
    <property type="protein sequence ID" value="XDT72150.1"/>
    <property type="molecule type" value="Genomic_DNA"/>
</dbReference>
<proteinExistence type="predicted"/>
<gene>
    <name evidence="2" type="ORF">AAIA72_15330</name>
</gene>